<evidence type="ECO:0000313" key="2">
    <source>
        <dbReference type="EMBL" id="KAH3805085.1"/>
    </source>
</evidence>
<comment type="caution">
    <text evidence="2">The sequence shown here is derived from an EMBL/GenBank/DDBJ whole genome shotgun (WGS) entry which is preliminary data.</text>
</comment>
<gene>
    <name evidence="2" type="ORF">DPMN_133382</name>
</gene>
<name>A0A9D4JAX6_DREPO</name>
<dbReference type="Proteomes" id="UP000828390">
    <property type="component" value="Unassembled WGS sequence"/>
</dbReference>
<accession>A0A9D4JAX6</accession>
<protein>
    <submittedName>
        <fullName evidence="2">Uncharacterized protein</fullName>
    </submittedName>
</protein>
<dbReference type="EMBL" id="JAIWYP010000006">
    <property type="protein sequence ID" value="KAH3805085.1"/>
    <property type="molecule type" value="Genomic_DNA"/>
</dbReference>
<feature type="compositionally biased region" description="Basic residues" evidence="1">
    <location>
        <begin position="19"/>
        <end position="31"/>
    </location>
</feature>
<proteinExistence type="predicted"/>
<feature type="region of interest" description="Disordered" evidence="1">
    <location>
        <begin position="1"/>
        <end position="31"/>
    </location>
</feature>
<dbReference type="AlphaFoldDB" id="A0A9D4JAX6"/>
<evidence type="ECO:0000256" key="1">
    <source>
        <dbReference type="SAM" id="MobiDB-lite"/>
    </source>
</evidence>
<sequence length="53" mass="6460">MLSTLDHTSRFSRRTTASGRRKCGRSRRKRRTRMWTLTGRRLWRRDCNRAPPL</sequence>
<evidence type="ECO:0000313" key="3">
    <source>
        <dbReference type="Proteomes" id="UP000828390"/>
    </source>
</evidence>
<organism evidence="2 3">
    <name type="scientific">Dreissena polymorpha</name>
    <name type="common">Zebra mussel</name>
    <name type="synonym">Mytilus polymorpha</name>
    <dbReference type="NCBI Taxonomy" id="45954"/>
    <lineage>
        <taxon>Eukaryota</taxon>
        <taxon>Metazoa</taxon>
        <taxon>Spiralia</taxon>
        <taxon>Lophotrochozoa</taxon>
        <taxon>Mollusca</taxon>
        <taxon>Bivalvia</taxon>
        <taxon>Autobranchia</taxon>
        <taxon>Heteroconchia</taxon>
        <taxon>Euheterodonta</taxon>
        <taxon>Imparidentia</taxon>
        <taxon>Neoheterodontei</taxon>
        <taxon>Myida</taxon>
        <taxon>Dreissenoidea</taxon>
        <taxon>Dreissenidae</taxon>
        <taxon>Dreissena</taxon>
    </lineage>
</organism>
<reference evidence="2" key="1">
    <citation type="journal article" date="2019" name="bioRxiv">
        <title>The Genome of the Zebra Mussel, Dreissena polymorpha: A Resource for Invasive Species Research.</title>
        <authorList>
            <person name="McCartney M.A."/>
            <person name="Auch B."/>
            <person name="Kono T."/>
            <person name="Mallez S."/>
            <person name="Zhang Y."/>
            <person name="Obille A."/>
            <person name="Becker A."/>
            <person name="Abrahante J.E."/>
            <person name="Garbe J."/>
            <person name="Badalamenti J.P."/>
            <person name="Herman A."/>
            <person name="Mangelson H."/>
            <person name="Liachko I."/>
            <person name="Sullivan S."/>
            <person name="Sone E.D."/>
            <person name="Koren S."/>
            <person name="Silverstein K.A.T."/>
            <person name="Beckman K.B."/>
            <person name="Gohl D.M."/>
        </authorList>
    </citation>
    <scope>NUCLEOTIDE SEQUENCE</scope>
    <source>
        <strain evidence="2">Duluth1</strain>
        <tissue evidence="2">Whole animal</tissue>
    </source>
</reference>
<reference evidence="2" key="2">
    <citation type="submission" date="2020-11" db="EMBL/GenBank/DDBJ databases">
        <authorList>
            <person name="McCartney M.A."/>
            <person name="Auch B."/>
            <person name="Kono T."/>
            <person name="Mallez S."/>
            <person name="Becker A."/>
            <person name="Gohl D.M."/>
            <person name="Silverstein K.A.T."/>
            <person name="Koren S."/>
            <person name="Bechman K.B."/>
            <person name="Herman A."/>
            <person name="Abrahante J.E."/>
            <person name="Garbe J."/>
        </authorList>
    </citation>
    <scope>NUCLEOTIDE SEQUENCE</scope>
    <source>
        <strain evidence="2">Duluth1</strain>
        <tissue evidence="2">Whole animal</tissue>
    </source>
</reference>
<keyword evidence="3" id="KW-1185">Reference proteome</keyword>